<proteinExistence type="predicted"/>
<keyword evidence="4" id="KW-1185">Reference proteome</keyword>
<evidence type="ECO:0000256" key="1">
    <source>
        <dbReference type="SAM" id="MobiDB-lite"/>
    </source>
</evidence>
<feature type="region of interest" description="Disordered" evidence="1">
    <location>
        <begin position="137"/>
        <end position="158"/>
    </location>
</feature>
<protein>
    <recommendedName>
        <fullName evidence="2">4Fe-4S Wbl-type domain-containing protein</fullName>
    </recommendedName>
</protein>
<dbReference type="Proteomes" id="UP000193781">
    <property type="component" value="Unassembled WGS sequence"/>
</dbReference>
<dbReference type="AlphaFoldDB" id="A0A1X1ZMJ9"/>
<accession>A0A1X1ZMJ9</accession>
<feature type="domain" description="4Fe-4S Wbl-type" evidence="2">
    <location>
        <begin position="195"/>
        <end position="251"/>
    </location>
</feature>
<reference evidence="3 4" key="1">
    <citation type="submission" date="2016-01" db="EMBL/GenBank/DDBJ databases">
        <title>The new phylogeny of the genus Mycobacterium.</title>
        <authorList>
            <person name="Tarcisio F."/>
            <person name="Conor M."/>
            <person name="Antonella G."/>
            <person name="Elisabetta G."/>
            <person name="Giulia F.S."/>
            <person name="Sara T."/>
            <person name="Anna F."/>
            <person name="Clotilde B."/>
            <person name="Roberto B."/>
            <person name="Veronica D.S."/>
            <person name="Fabio R."/>
            <person name="Monica P."/>
            <person name="Olivier J."/>
            <person name="Enrico T."/>
            <person name="Nicola S."/>
        </authorList>
    </citation>
    <scope>NUCLEOTIDE SEQUENCE [LARGE SCALE GENOMIC DNA]</scope>
    <source>
        <strain evidence="3 4">DSM 44803</strain>
    </source>
</reference>
<evidence type="ECO:0000313" key="3">
    <source>
        <dbReference type="EMBL" id="ORW24577.1"/>
    </source>
</evidence>
<dbReference type="PROSITE" id="PS51674">
    <property type="entry name" value="4FE4S_WBL"/>
    <property type="match status" value="1"/>
</dbReference>
<sequence>MYSPKLAACDIAPHFKDPNRCGICGSILPQHCDTSGFCGDDCARVFFVNHNWDLARRAAAHHADYTCQRCGHHADTRNDPMAHTRELVVRHRQRPQSGNYRSRGCHQHLANLITLCRSCDTASPRTIHIDVVSHHNTAATPFDSDDTEDNPPTAGTRSRYGAWALTSTVDPNELARYGAWALTSTVDPNELARGMCHPSQGHDPEFWFRQRQSAIKVCEQCPVRARCAQLALELRVTDGVYAGISLPGNKKTRELRAARGRLQELLDDTHSAQDTAATTEIPYVTARLERVGA</sequence>
<dbReference type="Pfam" id="PF02467">
    <property type="entry name" value="Whib"/>
    <property type="match status" value="1"/>
</dbReference>
<comment type="caution">
    <text evidence="3">The sequence shown here is derived from an EMBL/GenBank/DDBJ whole genome shotgun (WGS) entry which is preliminary data.</text>
</comment>
<dbReference type="InterPro" id="IPR034768">
    <property type="entry name" value="4FE4S_WBL"/>
</dbReference>
<organism evidence="3 4">
    <name type="scientific">Mycobacterium nebraskense</name>
    <dbReference type="NCBI Taxonomy" id="244292"/>
    <lineage>
        <taxon>Bacteria</taxon>
        <taxon>Bacillati</taxon>
        <taxon>Actinomycetota</taxon>
        <taxon>Actinomycetes</taxon>
        <taxon>Mycobacteriales</taxon>
        <taxon>Mycobacteriaceae</taxon>
        <taxon>Mycobacterium</taxon>
    </lineage>
</organism>
<gene>
    <name evidence="3" type="ORF">AWC17_03290</name>
</gene>
<evidence type="ECO:0000259" key="2">
    <source>
        <dbReference type="PROSITE" id="PS51674"/>
    </source>
</evidence>
<name>A0A1X1ZMJ9_9MYCO</name>
<evidence type="ECO:0000313" key="4">
    <source>
        <dbReference type="Proteomes" id="UP000193781"/>
    </source>
</evidence>
<dbReference type="EMBL" id="LQPH01000109">
    <property type="protein sequence ID" value="ORW24577.1"/>
    <property type="molecule type" value="Genomic_DNA"/>
</dbReference>